<evidence type="ECO:0000256" key="7">
    <source>
        <dbReference type="PIRSR" id="PIRSR600895-51"/>
    </source>
</evidence>
<feature type="binding site" evidence="7">
    <location>
        <position position="44"/>
    </location>
    <ligand>
        <name>substrate</name>
    </ligand>
</feature>
<evidence type="ECO:0000259" key="9">
    <source>
        <dbReference type="SMART" id="SM00095"/>
    </source>
</evidence>
<dbReference type="CDD" id="cd05822">
    <property type="entry name" value="TLP_HIUase"/>
    <property type="match status" value="1"/>
</dbReference>
<dbReference type="EMBL" id="CP042433">
    <property type="protein sequence ID" value="QEC58004.1"/>
    <property type="molecule type" value="Genomic_DNA"/>
</dbReference>
<dbReference type="PROSITE" id="PS00768">
    <property type="entry name" value="TRANSTHYRETIN_1"/>
    <property type="match status" value="1"/>
</dbReference>
<organism evidence="10 11">
    <name type="scientific">Flavisolibacter ginsenosidimutans</name>
    <dbReference type="NCBI Taxonomy" id="661481"/>
    <lineage>
        <taxon>Bacteria</taxon>
        <taxon>Pseudomonadati</taxon>
        <taxon>Bacteroidota</taxon>
        <taxon>Chitinophagia</taxon>
        <taxon>Chitinophagales</taxon>
        <taxon>Chitinophagaceae</taxon>
        <taxon>Flavisolibacter</taxon>
    </lineage>
</organism>
<evidence type="ECO:0000313" key="11">
    <source>
        <dbReference type="Proteomes" id="UP000321204"/>
    </source>
</evidence>
<dbReference type="AlphaFoldDB" id="A0A5B8UMY8"/>
<dbReference type="RefSeq" id="WP_146790914.1">
    <property type="nucleotide sequence ID" value="NZ_BAABIO010000003.1"/>
</dbReference>
<dbReference type="Pfam" id="PF00576">
    <property type="entry name" value="Transthyretin"/>
    <property type="match status" value="1"/>
</dbReference>
<gene>
    <name evidence="10" type="primary">uraH</name>
    <name evidence="10" type="ORF">FSB75_19530</name>
</gene>
<comment type="subunit">
    <text evidence="4 8">Homotetramer.</text>
</comment>
<evidence type="ECO:0000256" key="1">
    <source>
        <dbReference type="ARBA" id="ARBA00001043"/>
    </source>
</evidence>
<dbReference type="NCBIfam" id="TIGR02962">
    <property type="entry name" value="hdxy_isourate"/>
    <property type="match status" value="1"/>
</dbReference>
<reference evidence="10 11" key="1">
    <citation type="journal article" date="2015" name="Int. J. Syst. Evol. Microbiol.">
        <title>Flavisolibacter ginsenosidimutans sp. nov., with ginsenoside-converting activity isolated from soil used for cultivating ginseng.</title>
        <authorList>
            <person name="Zhao Y."/>
            <person name="Liu Q."/>
            <person name="Kang M.S."/>
            <person name="Jin F."/>
            <person name="Yu H."/>
            <person name="Im W.T."/>
        </authorList>
    </citation>
    <scope>NUCLEOTIDE SEQUENCE [LARGE SCALE GENOMIC DNA]</scope>
    <source>
        <strain evidence="10 11">Gsoil 636</strain>
    </source>
</reference>
<name>A0A5B8UMY8_9BACT</name>
<dbReference type="InterPro" id="IPR023418">
    <property type="entry name" value="Thyroxine_BS"/>
</dbReference>
<feature type="binding site" evidence="7">
    <location>
        <position position="108"/>
    </location>
    <ligand>
        <name>substrate</name>
    </ligand>
</feature>
<dbReference type="InterPro" id="IPR000895">
    <property type="entry name" value="Transthyretin/HIU_hydrolase"/>
</dbReference>
<evidence type="ECO:0000256" key="6">
    <source>
        <dbReference type="ARBA" id="ARBA00022801"/>
    </source>
</evidence>
<evidence type="ECO:0000256" key="2">
    <source>
        <dbReference type="ARBA" id="ARBA00002704"/>
    </source>
</evidence>
<sequence>MSQITTHILDTSKGKPASGVTVVLYSGNDAWAEIARGATNNDGRVTDLLRKDSLLETGIYKLRFETKDYFEKQHIITFYPFVEIVFDVQDNEHYHVPLLLNPFGYSTYRGS</sequence>
<comment type="function">
    <text evidence="2">Catalyzes the hydrolysis of 5-hydroxyisourate (HIU) to 2-oxo-4-hydroxy-4-carboxy-5-ureidoimidazoline (OHCU).</text>
</comment>
<dbReference type="PANTHER" id="PTHR10395:SF7">
    <property type="entry name" value="5-HYDROXYISOURATE HYDROLASE"/>
    <property type="match status" value="1"/>
</dbReference>
<dbReference type="InterPro" id="IPR036817">
    <property type="entry name" value="Transthyretin/HIU_hydrolase_sf"/>
</dbReference>
<evidence type="ECO:0000256" key="5">
    <source>
        <dbReference type="ARBA" id="ARBA00022631"/>
    </source>
</evidence>
<dbReference type="GO" id="GO:0033971">
    <property type="term" value="F:hydroxyisourate hydrolase activity"/>
    <property type="evidence" value="ECO:0007669"/>
    <property type="project" value="UniProtKB-EC"/>
</dbReference>
<dbReference type="Proteomes" id="UP000321204">
    <property type="component" value="Chromosome"/>
</dbReference>
<feature type="binding site" evidence="7">
    <location>
        <position position="7"/>
    </location>
    <ligand>
        <name>substrate</name>
    </ligand>
</feature>
<evidence type="ECO:0000256" key="8">
    <source>
        <dbReference type="RuleBase" id="RU361270"/>
    </source>
</evidence>
<dbReference type="KEGG" id="fgg:FSB75_19530"/>
<feature type="domain" description="Transthyretin/hydroxyisourate hydrolase" evidence="9">
    <location>
        <begin position="1"/>
        <end position="110"/>
    </location>
</feature>
<dbReference type="InterPro" id="IPR014306">
    <property type="entry name" value="Hydroxyisourate_hydrolase"/>
</dbReference>
<protein>
    <recommendedName>
        <fullName evidence="8">5-hydroxyisourate hydrolase</fullName>
        <shortName evidence="8">HIU hydrolase</shortName>
        <shortName evidence="8">HIUHase</shortName>
        <ecNumber evidence="8">3.5.2.17</ecNumber>
    </recommendedName>
</protein>
<dbReference type="OrthoDB" id="9792386at2"/>
<dbReference type="InterPro" id="IPR023416">
    <property type="entry name" value="Transthyretin/HIU_hydrolase_d"/>
</dbReference>
<dbReference type="PANTHER" id="PTHR10395">
    <property type="entry name" value="URICASE AND TRANSTHYRETIN-RELATED"/>
    <property type="match status" value="1"/>
</dbReference>
<evidence type="ECO:0000256" key="3">
    <source>
        <dbReference type="ARBA" id="ARBA00009850"/>
    </source>
</evidence>
<evidence type="ECO:0000313" key="10">
    <source>
        <dbReference type="EMBL" id="QEC58004.1"/>
    </source>
</evidence>
<dbReference type="PRINTS" id="PR00189">
    <property type="entry name" value="TRNSTHYRETIN"/>
</dbReference>
<comment type="catalytic activity">
    <reaction evidence="1 8">
        <text>5-hydroxyisourate + H2O = 5-hydroxy-2-oxo-4-ureido-2,5-dihydro-1H-imidazole-5-carboxylate + H(+)</text>
        <dbReference type="Rhea" id="RHEA:23736"/>
        <dbReference type="ChEBI" id="CHEBI:15377"/>
        <dbReference type="ChEBI" id="CHEBI:15378"/>
        <dbReference type="ChEBI" id="CHEBI:18072"/>
        <dbReference type="ChEBI" id="CHEBI:58639"/>
        <dbReference type="EC" id="3.5.2.17"/>
    </reaction>
</comment>
<comment type="similarity">
    <text evidence="3 8">Belongs to the transthyretin family. 5-hydroxyisourate hydrolase subfamily.</text>
</comment>
<proteinExistence type="inferred from homology"/>
<accession>A0A5B8UMY8</accession>
<dbReference type="EC" id="3.5.2.17" evidence="8"/>
<keyword evidence="11" id="KW-1185">Reference proteome</keyword>
<evidence type="ECO:0000256" key="4">
    <source>
        <dbReference type="ARBA" id="ARBA00011881"/>
    </source>
</evidence>
<keyword evidence="5 8" id="KW-0659">Purine metabolism</keyword>
<dbReference type="SMART" id="SM00095">
    <property type="entry name" value="TR_THY"/>
    <property type="match status" value="1"/>
</dbReference>
<dbReference type="SUPFAM" id="SSF49472">
    <property type="entry name" value="Transthyretin (synonym: prealbumin)"/>
    <property type="match status" value="1"/>
</dbReference>
<keyword evidence="6 8" id="KW-0378">Hydrolase</keyword>
<dbReference type="GO" id="GO:0006144">
    <property type="term" value="P:purine nucleobase metabolic process"/>
    <property type="evidence" value="ECO:0007669"/>
    <property type="project" value="UniProtKB-KW"/>
</dbReference>
<dbReference type="Gene3D" id="2.60.40.180">
    <property type="entry name" value="Transthyretin/hydroxyisourate hydrolase domain"/>
    <property type="match status" value="1"/>
</dbReference>